<dbReference type="AlphaFoldDB" id="A0AAQ3S0J5"/>
<evidence type="ECO:0000256" key="1">
    <source>
        <dbReference type="SAM" id="Phobius"/>
    </source>
</evidence>
<accession>A0AAQ3S0J5</accession>
<evidence type="ECO:0000313" key="2">
    <source>
        <dbReference type="EMBL" id="WVZ13202.1"/>
    </source>
</evidence>
<feature type="transmembrane region" description="Helical" evidence="1">
    <location>
        <begin position="76"/>
        <end position="101"/>
    </location>
</feature>
<keyword evidence="1" id="KW-1133">Transmembrane helix</keyword>
<proteinExistence type="predicted"/>
<gene>
    <name evidence="2" type="ORF">V8G54_017732</name>
</gene>
<name>A0AAQ3S0J5_VIGMU</name>
<dbReference type="Proteomes" id="UP001374535">
    <property type="component" value="Chromosome 5"/>
</dbReference>
<reference evidence="2 3" key="1">
    <citation type="journal article" date="2023" name="Life. Sci Alliance">
        <title>Evolutionary insights into 3D genome organization and epigenetic landscape of Vigna mungo.</title>
        <authorList>
            <person name="Junaid A."/>
            <person name="Singh B."/>
            <person name="Bhatia S."/>
        </authorList>
    </citation>
    <scope>NUCLEOTIDE SEQUENCE [LARGE SCALE GENOMIC DNA]</scope>
    <source>
        <strain evidence="2">Urdbean</strain>
    </source>
</reference>
<protein>
    <submittedName>
        <fullName evidence="2">Uncharacterized protein</fullName>
    </submittedName>
</protein>
<dbReference type="EMBL" id="CP144696">
    <property type="protein sequence ID" value="WVZ13202.1"/>
    <property type="molecule type" value="Genomic_DNA"/>
</dbReference>
<feature type="non-terminal residue" evidence="2">
    <location>
        <position position="1"/>
    </location>
</feature>
<keyword evidence="1" id="KW-0472">Membrane</keyword>
<keyword evidence="3" id="KW-1185">Reference proteome</keyword>
<keyword evidence="1" id="KW-0812">Transmembrane</keyword>
<organism evidence="2 3">
    <name type="scientific">Vigna mungo</name>
    <name type="common">Black gram</name>
    <name type="synonym">Phaseolus mungo</name>
    <dbReference type="NCBI Taxonomy" id="3915"/>
    <lineage>
        <taxon>Eukaryota</taxon>
        <taxon>Viridiplantae</taxon>
        <taxon>Streptophyta</taxon>
        <taxon>Embryophyta</taxon>
        <taxon>Tracheophyta</taxon>
        <taxon>Spermatophyta</taxon>
        <taxon>Magnoliopsida</taxon>
        <taxon>eudicotyledons</taxon>
        <taxon>Gunneridae</taxon>
        <taxon>Pentapetalae</taxon>
        <taxon>rosids</taxon>
        <taxon>fabids</taxon>
        <taxon>Fabales</taxon>
        <taxon>Fabaceae</taxon>
        <taxon>Papilionoideae</taxon>
        <taxon>50 kb inversion clade</taxon>
        <taxon>NPAAA clade</taxon>
        <taxon>indigoferoid/millettioid clade</taxon>
        <taxon>Phaseoleae</taxon>
        <taxon>Vigna</taxon>
    </lineage>
</organism>
<sequence length="103" mass="12428">KPLVEWVGTLSRWVEPLFQSNHFLSRKYHCRYKHQVKLLTETSTVQHSSSNLTSNLREPHLPNLFFRRTFGSASRFHLLPINLPFFSLFYFCRVLVFHFVWYP</sequence>
<evidence type="ECO:0000313" key="3">
    <source>
        <dbReference type="Proteomes" id="UP001374535"/>
    </source>
</evidence>